<keyword evidence="2" id="KW-0238">DNA-binding</keyword>
<dbReference type="EMBL" id="OY288114">
    <property type="protein sequence ID" value="CAJ0881596.1"/>
    <property type="molecule type" value="Genomic_DNA"/>
</dbReference>
<evidence type="ECO:0000259" key="7">
    <source>
        <dbReference type="PROSITE" id="PS51063"/>
    </source>
</evidence>
<dbReference type="InterPro" id="IPR014710">
    <property type="entry name" value="RmlC-like_jellyroll"/>
</dbReference>
<evidence type="ECO:0000256" key="3">
    <source>
        <dbReference type="ARBA" id="ARBA00023163"/>
    </source>
</evidence>
<dbReference type="InterPro" id="IPR050397">
    <property type="entry name" value="Env_Response_Regulators"/>
</dbReference>
<dbReference type="InterPro" id="IPR000595">
    <property type="entry name" value="cNMP-bd_dom"/>
</dbReference>
<reference evidence="8" key="1">
    <citation type="submission" date="2023-07" db="EMBL/GenBank/DDBJ databases">
        <authorList>
            <person name="Pelsma A.J. K."/>
        </authorList>
    </citation>
    <scope>NUCLEOTIDE SEQUENCE</scope>
</reference>
<evidence type="ECO:0000313" key="8">
    <source>
        <dbReference type="EMBL" id="CAJ0881596.1"/>
    </source>
</evidence>
<feature type="region of interest" description="Disordered" evidence="5">
    <location>
        <begin position="1"/>
        <end position="24"/>
    </location>
</feature>
<keyword evidence="1" id="KW-0805">Transcription regulation</keyword>
<evidence type="ECO:0000256" key="1">
    <source>
        <dbReference type="ARBA" id="ARBA00023015"/>
    </source>
</evidence>
<dbReference type="PROSITE" id="PS51063">
    <property type="entry name" value="HTH_CRP_2"/>
    <property type="match status" value="1"/>
</dbReference>
<dbReference type="AlphaFoldDB" id="A0AA48REH2"/>
<dbReference type="SMART" id="SM00100">
    <property type="entry name" value="cNMP"/>
    <property type="match status" value="1"/>
</dbReference>
<keyword evidence="4" id="KW-0175">Coiled coil</keyword>
<dbReference type="Pfam" id="PF00027">
    <property type="entry name" value="cNMP_binding"/>
    <property type="match status" value="1"/>
</dbReference>
<dbReference type="Pfam" id="PF13545">
    <property type="entry name" value="HTH_Crp_2"/>
    <property type="match status" value="1"/>
</dbReference>
<feature type="domain" description="HTH crp-type" evidence="7">
    <location>
        <begin position="172"/>
        <end position="240"/>
    </location>
</feature>
<evidence type="ECO:0000256" key="4">
    <source>
        <dbReference type="SAM" id="Coils"/>
    </source>
</evidence>
<evidence type="ECO:0000256" key="2">
    <source>
        <dbReference type="ARBA" id="ARBA00023125"/>
    </source>
</evidence>
<dbReference type="InterPro" id="IPR012318">
    <property type="entry name" value="HTH_CRP"/>
</dbReference>
<dbReference type="InterPro" id="IPR036390">
    <property type="entry name" value="WH_DNA-bd_sf"/>
</dbReference>
<dbReference type="GO" id="GO:0003700">
    <property type="term" value="F:DNA-binding transcription factor activity"/>
    <property type="evidence" value="ECO:0007669"/>
    <property type="project" value="TreeGrafter"/>
</dbReference>
<protein>
    <recommendedName>
        <fullName evidence="9">Crp/Fnr family transcriptional regulator</fullName>
    </recommendedName>
</protein>
<gene>
    <name evidence="8" type="ORF">AMST5_03260</name>
</gene>
<name>A0AA48REH2_9ZZZZ</name>
<dbReference type="SUPFAM" id="SSF46785">
    <property type="entry name" value="Winged helix' DNA-binding domain"/>
    <property type="match status" value="1"/>
</dbReference>
<evidence type="ECO:0000259" key="6">
    <source>
        <dbReference type="PROSITE" id="PS50042"/>
    </source>
</evidence>
<dbReference type="InterPro" id="IPR036388">
    <property type="entry name" value="WH-like_DNA-bd_sf"/>
</dbReference>
<dbReference type="Gene3D" id="2.60.120.10">
    <property type="entry name" value="Jelly Rolls"/>
    <property type="match status" value="1"/>
</dbReference>
<dbReference type="Gene3D" id="1.10.10.10">
    <property type="entry name" value="Winged helix-like DNA-binding domain superfamily/Winged helix DNA-binding domain"/>
    <property type="match status" value="1"/>
</dbReference>
<dbReference type="GO" id="GO:0003677">
    <property type="term" value="F:DNA binding"/>
    <property type="evidence" value="ECO:0007669"/>
    <property type="project" value="UniProtKB-KW"/>
</dbReference>
<feature type="coiled-coil region" evidence="4">
    <location>
        <begin position="152"/>
        <end position="179"/>
    </location>
</feature>
<dbReference type="GO" id="GO:0005829">
    <property type="term" value="C:cytosol"/>
    <property type="evidence" value="ECO:0007669"/>
    <property type="project" value="TreeGrafter"/>
</dbReference>
<dbReference type="PANTHER" id="PTHR24567">
    <property type="entry name" value="CRP FAMILY TRANSCRIPTIONAL REGULATORY PROTEIN"/>
    <property type="match status" value="1"/>
</dbReference>
<evidence type="ECO:0008006" key="9">
    <source>
        <dbReference type="Google" id="ProtNLM"/>
    </source>
</evidence>
<feature type="domain" description="Cyclic nucleotide-binding" evidence="6">
    <location>
        <begin position="38"/>
        <end position="141"/>
    </location>
</feature>
<accession>A0AA48REH2</accession>
<dbReference type="PROSITE" id="PS50042">
    <property type="entry name" value="CNMP_BINDING_3"/>
    <property type="match status" value="1"/>
</dbReference>
<dbReference type="InterPro" id="IPR018490">
    <property type="entry name" value="cNMP-bd_dom_sf"/>
</dbReference>
<evidence type="ECO:0000256" key="5">
    <source>
        <dbReference type="SAM" id="MobiDB-lite"/>
    </source>
</evidence>
<keyword evidence="3" id="KW-0804">Transcription</keyword>
<dbReference type="SUPFAM" id="SSF51206">
    <property type="entry name" value="cAMP-binding domain-like"/>
    <property type="match status" value="1"/>
</dbReference>
<dbReference type="CDD" id="cd00038">
    <property type="entry name" value="CAP_ED"/>
    <property type="match status" value="1"/>
</dbReference>
<proteinExistence type="predicted"/>
<sequence>MVTSDIAPDLAAPRKSRAGRGVSRATTAEAPVLRELPLFSMLDEATLARLTLEAKVESYSDGAVIFRQGDPVAAVVVILRGYVKILRIASCGDETLIGVRTNGETVGEPPTGANESYRVSAEAVGPTTVVKFPAPRFTRMMKESLALFAAMVQDGKDKIASLTTEIESLKAQNADQRLANFILSLCPPGVEQCRFRLPYDKRLIAQQLGVKQETLSRAFAKLRDYGVRTETRDILVESVSRLAGQCEQLGRAPHLLTEKADQRRRENAA</sequence>
<organism evidence="8">
    <name type="scientific">freshwater sediment metagenome</name>
    <dbReference type="NCBI Taxonomy" id="556182"/>
    <lineage>
        <taxon>unclassified sequences</taxon>
        <taxon>metagenomes</taxon>
        <taxon>ecological metagenomes</taxon>
    </lineage>
</organism>
<dbReference type="PANTHER" id="PTHR24567:SF74">
    <property type="entry name" value="HTH-TYPE TRANSCRIPTIONAL REGULATOR ARCR"/>
    <property type="match status" value="1"/>
</dbReference>